<dbReference type="Proteomes" id="UP000014254">
    <property type="component" value="Unassembled WGS sequence"/>
</dbReference>
<reference evidence="2" key="1">
    <citation type="submission" date="2013-05" db="EMBL/GenBank/DDBJ databases">
        <title>The Genome sequence of Mucor circinelloides f. circinelloides 1006PhL.</title>
        <authorList>
            <consortium name="The Broad Institute Genomics Platform"/>
            <person name="Cuomo C."/>
            <person name="Earl A."/>
            <person name="Findley K."/>
            <person name="Lee S.C."/>
            <person name="Walker B."/>
            <person name="Young S."/>
            <person name="Zeng Q."/>
            <person name="Gargeya S."/>
            <person name="Fitzgerald M."/>
            <person name="Haas B."/>
            <person name="Abouelleil A."/>
            <person name="Allen A.W."/>
            <person name="Alvarado L."/>
            <person name="Arachchi H.M."/>
            <person name="Berlin A.M."/>
            <person name="Chapman S.B."/>
            <person name="Gainer-Dewar J."/>
            <person name="Goldberg J."/>
            <person name="Griggs A."/>
            <person name="Gujja S."/>
            <person name="Hansen M."/>
            <person name="Howarth C."/>
            <person name="Imamovic A."/>
            <person name="Ireland A."/>
            <person name="Larimer J."/>
            <person name="McCowan C."/>
            <person name="Murphy C."/>
            <person name="Pearson M."/>
            <person name="Poon T.W."/>
            <person name="Priest M."/>
            <person name="Roberts A."/>
            <person name="Saif S."/>
            <person name="Shea T."/>
            <person name="Sisk P."/>
            <person name="Sykes S."/>
            <person name="Wortman J."/>
            <person name="Nusbaum C."/>
            <person name="Birren B."/>
        </authorList>
    </citation>
    <scope>NUCLEOTIDE SEQUENCE [LARGE SCALE GENOMIC DNA]</scope>
    <source>
        <strain evidence="2">1006PhL</strain>
    </source>
</reference>
<dbReference type="InParanoid" id="S2J683"/>
<evidence type="ECO:0000313" key="2">
    <source>
        <dbReference type="Proteomes" id="UP000014254"/>
    </source>
</evidence>
<dbReference type="VEuPathDB" id="FungiDB:HMPREF1544_08075"/>
<proteinExistence type="predicted"/>
<dbReference type="OrthoDB" id="2287714at2759"/>
<evidence type="ECO:0000313" key="1">
    <source>
        <dbReference type="EMBL" id="EPB85179.1"/>
    </source>
</evidence>
<accession>S2J683</accession>
<name>S2J683_MUCC1</name>
<gene>
    <name evidence="1" type="ORF">HMPREF1544_08075</name>
</gene>
<organism evidence="1 2">
    <name type="scientific">Mucor circinelloides f. circinelloides (strain 1006PhL)</name>
    <name type="common">Mucormycosis agent</name>
    <name type="synonym">Calyptromyces circinelloides</name>
    <dbReference type="NCBI Taxonomy" id="1220926"/>
    <lineage>
        <taxon>Eukaryota</taxon>
        <taxon>Fungi</taxon>
        <taxon>Fungi incertae sedis</taxon>
        <taxon>Mucoromycota</taxon>
        <taxon>Mucoromycotina</taxon>
        <taxon>Mucoromycetes</taxon>
        <taxon>Mucorales</taxon>
        <taxon>Mucorineae</taxon>
        <taxon>Mucoraceae</taxon>
        <taxon>Mucor</taxon>
    </lineage>
</organism>
<dbReference type="EMBL" id="KE124019">
    <property type="protein sequence ID" value="EPB85179.1"/>
    <property type="molecule type" value="Genomic_DNA"/>
</dbReference>
<keyword evidence="2" id="KW-1185">Reference proteome</keyword>
<dbReference type="AlphaFoldDB" id="S2J683"/>
<protein>
    <submittedName>
        <fullName evidence="1">Uncharacterized protein</fullName>
    </submittedName>
</protein>
<sequence length="146" mass="16139">MTTSWAPKVAGDLQHKVAYTVRRVDSNNHGGLAAAIAQDILYHGSVLFTFPAADFPDRTTVYSLIQNQIGHINNVRPISKMGTQQRQDPIIVEVQFDQADDITKAVTIGVIHKERCYKGTPTNIGTSNTLVKLLLNNVPWSAVWNL</sequence>